<dbReference type="InterPro" id="IPR003313">
    <property type="entry name" value="AraC-bd"/>
</dbReference>
<dbReference type="InterPro" id="IPR018060">
    <property type="entry name" value="HTH_AraC"/>
</dbReference>
<dbReference type="EMBL" id="UOEB01000136">
    <property type="protein sequence ID" value="VAV84211.1"/>
    <property type="molecule type" value="Genomic_DNA"/>
</dbReference>
<dbReference type="InterPro" id="IPR009057">
    <property type="entry name" value="Homeodomain-like_sf"/>
</dbReference>
<dbReference type="Pfam" id="PF02311">
    <property type="entry name" value="AraC_binding"/>
    <property type="match status" value="1"/>
</dbReference>
<protein>
    <submittedName>
        <fullName evidence="5">Transcriptional regulator, AraC family</fullName>
    </submittedName>
</protein>
<dbReference type="GO" id="GO:0003700">
    <property type="term" value="F:DNA-binding transcription factor activity"/>
    <property type="evidence" value="ECO:0007669"/>
    <property type="project" value="InterPro"/>
</dbReference>
<dbReference type="GO" id="GO:0043565">
    <property type="term" value="F:sequence-specific DNA binding"/>
    <property type="evidence" value="ECO:0007669"/>
    <property type="project" value="InterPro"/>
</dbReference>
<keyword evidence="1" id="KW-0805">Transcription regulation</keyword>
<evidence type="ECO:0000256" key="3">
    <source>
        <dbReference type="ARBA" id="ARBA00023163"/>
    </source>
</evidence>
<gene>
    <name evidence="5" type="ORF">MNBD_BACTEROID02-1355</name>
</gene>
<dbReference type="PANTHER" id="PTHR43280:SF32">
    <property type="entry name" value="TRANSCRIPTIONAL REGULATORY PROTEIN"/>
    <property type="match status" value="1"/>
</dbReference>
<evidence type="ECO:0000256" key="2">
    <source>
        <dbReference type="ARBA" id="ARBA00023125"/>
    </source>
</evidence>
<dbReference type="Gene3D" id="1.10.10.60">
    <property type="entry name" value="Homeodomain-like"/>
    <property type="match status" value="1"/>
</dbReference>
<dbReference type="SUPFAM" id="SSF51215">
    <property type="entry name" value="Regulatory protein AraC"/>
    <property type="match status" value="1"/>
</dbReference>
<dbReference type="AlphaFoldDB" id="A0A3B0QVE3"/>
<dbReference type="SMART" id="SM00342">
    <property type="entry name" value="HTH_ARAC"/>
    <property type="match status" value="1"/>
</dbReference>
<reference evidence="5" key="1">
    <citation type="submission" date="2018-06" db="EMBL/GenBank/DDBJ databases">
        <authorList>
            <person name="Zhirakovskaya E."/>
        </authorList>
    </citation>
    <scope>NUCLEOTIDE SEQUENCE</scope>
</reference>
<dbReference type="SUPFAM" id="SSF46689">
    <property type="entry name" value="Homeodomain-like"/>
    <property type="match status" value="1"/>
</dbReference>
<organism evidence="5">
    <name type="scientific">hydrothermal vent metagenome</name>
    <dbReference type="NCBI Taxonomy" id="652676"/>
    <lineage>
        <taxon>unclassified sequences</taxon>
        <taxon>metagenomes</taxon>
        <taxon>ecological metagenomes</taxon>
    </lineage>
</organism>
<evidence type="ECO:0000256" key="1">
    <source>
        <dbReference type="ARBA" id="ARBA00023015"/>
    </source>
</evidence>
<evidence type="ECO:0000259" key="4">
    <source>
        <dbReference type="PROSITE" id="PS01124"/>
    </source>
</evidence>
<dbReference type="InterPro" id="IPR014710">
    <property type="entry name" value="RmlC-like_jellyroll"/>
</dbReference>
<dbReference type="PROSITE" id="PS01124">
    <property type="entry name" value="HTH_ARAC_FAMILY_2"/>
    <property type="match status" value="1"/>
</dbReference>
<dbReference type="Gene3D" id="2.60.120.10">
    <property type="entry name" value="Jelly Rolls"/>
    <property type="match status" value="1"/>
</dbReference>
<keyword evidence="2" id="KW-0238">DNA-binding</keyword>
<sequence length="288" mass="33084">MSTIKTYNQINEKDKSLSFRISKMENIYENRNGKADTPHKHEYYTMLLTTKADGKHVIDFKSYSLSNNQVFFIKPHQVHQIIENEKSFGFVITFSNHFLVKNNINTCFINDINLFNDFGENPPLTLNDDELEKLTDYAYEMLSFNQSEITFKEDAVGALLKLLLICCHNLCSISPKKIEPEVSENSILKGFKFLVDKNYSTWHSTSNYANELNITPDYLNRVIKSLTGKTAKSHIQDQIILMAKRLIYFTDLSSKEIGYKLGFSEPANFSAFFKNCTGVSPSKFKAPI</sequence>
<evidence type="ECO:0000313" key="5">
    <source>
        <dbReference type="EMBL" id="VAV84211.1"/>
    </source>
</evidence>
<feature type="domain" description="HTH araC/xylS-type" evidence="4">
    <location>
        <begin position="189"/>
        <end position="287"/>
    </location>
</feature>
<dbReference type="InterPro" id="IPR037923">
    <property type="entry name" value="HTH-like"/>
</dbReference>
<dbReference type="PANTHER" id="PTHR43280">
    <property type="entry name" value="ARAC-FAMILY TRANSCRIPTIONAL REGULATOR"/>
    <property type="match status" value="1"/>
</dbReference>
<name>A0A3B0QVE3_9ZZZZ</name>
<proteinExistence type="predicted"/>
<accession>A0A3B0QVE3</accession>
<dbReference type="Pfam" id="PF12833">
    <property type="entry name" value="HTH_18"/>
    <property type="match status" value="1"/>
</dbReference>
<keyword evidence="3" id="KW-0804">Transcription</keyword>